<gene>
    <name evidence="8" type="ORF">SAMN05421740_103283</name>
</gene>
<sequence length="450" mass="48896">MTLRGRIPVKNEAGNTISSFKAWFSIAVIVLLVMFSMIDRNAVNLMIDPIRESFGINDFQISLLQGPAFAIFFLLGSLLMGWMVDKYSNRWLIYIGVVVWSMATIASGFAGSFAILLAARCFVGLGESVLQPAGWNIVSKLFPPHRQATAIGTLTAGAQLGVAASFLLTGFLIAEANQVSMVSLPFIGTLRPWQWVFIAAGVPGLLLATLVFVVPSEKKADKTFEKNSTNGLVVFIRENRGFLAHHFLGFGLLSIMVNGAAAWGPTYLTRIHGMEIKDIGLLLGLVGVPLGVGGVIVAGWLVDRSFKRGTPDAHFSHFAVRAFLVALLGGIGFTFDTNVIFPLICFGFIQFIQPFSGVAGASLQISVPQKYRGRISAIFIMFYNAVGMMLGPSFVALLSNLFGSDKLGMALAINYLVLGVGAFLLLWRGRKYLTVSNRLIENPKMIMEHE</sequence>
<feature type="transmembrane region" description="Helical" evidence="6">
    <location>
        <begin position="91"/>
        <end position="118"/>
    </location>
</feature>
<dbReference type="InterPro" id="IPR036259">
    <property type="entry name" value="MFS_trans_sf"/>
</dbReference>
<dbReference type="Proteomes" id="UP000198916">
    <property type="component" value="Unassembled WGS sequence"/>
</dbReference>
<keyword evidence="2" id="KW-0813">Transport</keyword>
<dbReference type="Gene3D" id="1.20.1250.20">
    <property type="entry name" value="MFS general substrate transporter like domains"/>
    <property type="match status" value="2"/>
</dbReference>
<feature type="transmembrane region" description="Helical" evidence="6">
    <location>
        <begin position="150"/>
        <end position="173"/>
    </location>
</feature>
<evidence type="ECO:0000259" key="7">
    <source>
        <dbReference type="PROSITE" id="PS50850"/>
    </source>
</evidence>
<dbReference type="EMBL" id="FNZR01000003">
    <property type="protein sequence ID" value="SEL02991.1"/>
    <property type="molecule type" value="Genomic_DNA"/>
</dbReference>
<keyword evidence="9" id="KW-1185">Reference proteome</keyword>
<dbReference type="OrthoDB" id="9815624at2"/>
<evidence type="ECO:0000313" key="9">
    <source>
        <dbReference type="Proteomes" id="UP000198916"/>
    </source>
</evidence>
<feature type="transmembrane region" description="Helical" evidence="6">
    <location>
        <begin position="279"/>
        <end position="302"/>
    </location>
</feature>
<dbReference type="SUPFAM" id="SSF103473">
    <property type="entry name" value="MFS general substrate transporter"/>
    <property type="match status" value="1"/>
</dbReference>
<feature type="transmembrane region" description="Helical" evidence="6">
    <location>
        <begin position="247"/>
        <end position="267"/>
    </location>
</feature>
<dbReference type="AlphaFoldDB" id="A0A1H7LVM1"/>
<dbReference type="STRING" id="332977.SAMN05421740_103283"/>
<keyword evidence="3 6" id="KW-0812">Transmembrane</keyword>
<comment type="subcellular location">
    <subcellularLocation>
        <location evidence="1">Membrane</location>
        <topology evidence="1">Multi-pass membrane protein</topology>
    </subcellularLocation>
</comment>
<dbReference type="InterPro" id="IPR011701">
    <property type="entry name" value="MFS"/>
</dbReference>
<organism evidence="8 9">
    <name type="scientific">Parapedobacter koreensis</name>
    <dbReference type="NCBI Taxonomy" id="332977"/>
    <lineage>
        <taxon>Bacteria</taxon>
        <taxon>Pseudomonadati</taxon>
        <taxon>Bacteroidota</taxon>
        <taxon>Sphingobacteriia</taxon>
        <taxon>Sphingobacteriales</taxon>
        <taxon>Sphingobacteriaceae</taxon>
        <taxon>Parapedobacter</taxon>
    </lineage>
</organism>
<dbReference type="PROSITE" id="PS50850">
    <property type="entry name" value="MFS"/>
    <property type="match status" value="1"/>
</dbReference>
<keyword evidence="5 6" id="KW-0472">Membrane</keyword>
<feature type="transmembrane region" description="Helical" evidence="6">
    <location>
        <begin position="59"/>
        <end position="79"/>
    </location>
</feature>
<evidence type="ECO:0000256" key="4">
    <source>
        <dbReference type="ARBA" id="ARBA00022989"/>
    </source>
</evidence>
<evidence type="ECO:0000256" key="2">
    <source>
        <dbReference type="ARBA" id="ARBA00022448"/>
    </source>
</evidence>
<feature type="transmembrane region" description="Helical" evidence="6">
    <location>
        <begin position="20"/>
        <end position="38"/>
    </location>
</feature>
<evidence type="ECO:0000256" key="6">
    <source>
        <dbReference type="SAM" id="Phobius"/>
    </source>
</evidence>
<accession>A0A1H7LVM1</accession>
<evidence type="ECO:0000256" key="1">
    <source>
        <dbReference type="ARBA" id="ARBA00004141"/>
    </source>
</evidence>
<dbReference type="GO" id="GO:0022857">
    <property type="term" value="F:transmembrane transporter activity"/>
    <property type="evidence" value="ECO:0007669"/>
    <property type="project" value="InterPro"/>
</dbReference>
<evidence type="ECO:0000256" key="5">
    <source>
        <dbReference type="ARBA" id="ARBA00023136"/>
    </source>
</evidence>
<keyword evidence="4 6" id="KW-1133">Transmembrane helix</keyword>
<reference evidence="9" key="1">
    <citation type="submission" date="2016-10" db="EMBL/GenBank/DDBJ databases">
        <authorList>
            <person name="Varghese N."/>
            <person name="Submissions S."/>
        </authorList>
    </citation>
    <scope>NUCLEOTIDE SEQUENCE [LARGE SCALE GENOMIC DNA]</scope>
    <source>
        <strain evidence="9">Jip14</strain>
    </source>
</reference>
<dbReference type="InterPro" id="IPR020846">
    <property type="entry name" value="MFS_dom"/>
</dbReference>
<protein>
    <submittedName>
        <fullName evidence="8">Predicted arabinose efflux permease, MFS family</fullName>
    </submittedName>
</protein>
<dbReference type="PANTHER" id="PTHR23505:SF79">
    <property type="entry name" value="PROTEIN SPINSTER"/>
    <property type="match status" value="1"/>
</dbReference>
<feature type="transmembrane region" description="Helical" evidence="6">
    <location>
        <begin position="314"/>
        <end position="333"/>
    </location>
</feature>
<dbReference type="GO" id="GO:0016020">
    <property type="term" value="C:membrane"/>
    <property type="evidence" value="ECO:0007669"/>
    <property type="project" value="UniProtKB-SubCell"/>
</dbReference>
<proteinExistence type="predicted"/>
<feature type="transmembrane region" description="Helical" evidence="6">
    <location>
        <begin position="193"/>
        <end position="214"/>
    </location>
</feature>
<feature type="transmembrane region" description="Helical" evidence="6">
    <location>
        <begin position="407"/>
        <end position="427"/>
    </location>
</feature>
<name>A0A1H7LVM1_9SPHI</name>
<dbReference type="Pfam" id="PF07690">
    <property type="entry name" value="MFS_1"/>
    <property type="match status" value="1"/>
</dbReference>
<evidence type="ECO:0000256" key="3">
    <source>
        <dbReference type="ARBA" id="ARBA00022692"/>
    </source>
</evidence>
<dbReference type="PANTHER" id="PTHR23505">
    <property type="entry name" value="SPINSTER"/>
    <property type="match status" value="1"/>
</dbReference>
<dbReference type="InterPro" id="IPR044770">
    <property type="entry name" value="MFS_spinster-like"/>
</dbReference>
<feature type="domain" description="Major facilitator superfamily (MFS) profile" evidence="7">
    <location>
        <begin position="25"/>
        <end position="430"/>
    </location>
</feature>
<dbReference type="RefSeq" id="WP_090604783.1">
    <property type="nucleotide sequence ID" value="NZ_FNZR01000003.1"/>
</dbReference>
<feature type="transmembrane region" description="Helical" evidence="6">
    <location>
        <begin position="339"/>
        <end position="363"/>
    </location>
</feature>
<feature type="transmembrane region" description="Helical" evidence="6">
    <location>
        <begin position="375"/>
        <end position="395"/>
    </location>
</feature>
<evidence type="ECO:0000313" key="8">
    <source>
        <dbReference type="EMBL" id="SEL02991.1"/>
    </source>
</evidence>